<gene>
    <name evidence="7" type="ORF">LTR84_002615</name>
</gene>
<evidence type="ECO:0000259" key="6">
    <source>
        <dbReference type="SMART" id="SM00849"/>
    </source>
</evidence>
<feature type="domain" description="Metallo-beta-lactamase" evidence="6">
    <location>
        <begin position="58"/>
        <end position="275"/>
    </location>
</feature>
<comment type="similarity">
    <text evidence="2">Belongs to the metallo-beta-lactamase superfamily.</text>
</comment>
<keyword evidence="5" id="KW-0862">Zinc</keyword>
<dbReference type="SMART" id="SM00849">
    <property type="entry name" value="Lactamase_B"/>
    <property type="match status" value="1"/>
</dbReference>
<dbReference type="SUPFAM" id="SSF56281">
    <property type="entry name" value="Metallo-hydrolase/oxidoreductase"/>
    <property type="match status" value="1"/>
</dbReference>
<dbReference type="PANTHER" id="PTHR42978:SF2">
    <property type="entry name" value="102 KBASES UNSTABLE REGION: FROM 1 TO 119443"/>
    <property type="match status" value="1"/>
</dbReference>
<comment type="cofactor">
    <cofactor evidence="1">
        <name>Zn(2+)</name>
        <dbReference type="ChEBI" id="CHEBI:29105"/>
    </cofactor>
</comment>
<dbReference type="Gene3D" id="3.60.15.10">
    <property type="entry name" value="Ribonuclease Z/Hydroxyacylglutathione hydrolase-like"/>
    <property type="match status" value="1"/>
</dbReference>
<proteinExistence type="inferred from homology"/>
<dbReference type="Proteomes" id="UP001358417">
    <property type="component" value="Unassembled WGS sequence"/>
</dbReference>
<evidence type="ECO:0000256" key="4">
    <source>
        <dbReference type="ARBA" id="ARBA00022801"/>
    </source>
</evidence>
<evidence type="ECO:0000256" key="3">
    <source>
        <dbReference type="ARBA" id="ARBA00022723"/>
    </source>
</evidence>
<dbReference type="InterPro" id="IPR051013">
    <property type="entry name" value="MBL_superfamily_lactonases"/>
</dbReference>
<name>A0AAV9NA89_9EURO</name>
<dbReference type="CDD" id="cd07729">
    <property type="entry name" value="AHL_lactonase_MBL-fold"/>
    <property type="match status" value="1"/>
</dbReference>
<evidence type="ECO:0000256" key="2">
    <source>
        <dbReference type="ARBA" id="ARBA00007749"/>
    </source>
</evidence>
<evidence type="ECO:0000313" key="8">
    <source>
        <dbReference type="Proteomes" id="UP001358417"/>
    </source>
</evidence>
<evidence type="ECO:0000313" key="7">
    <source>
        <dbReference type="EMBL" id="KAK5052749.1"/>
    </source>
</evidence>
<dbReference type="InterPro" id="IPR001279">
    <property type="entry name" value="Metallo-B-lactamas"/>
</dbReference>
<organism evidence="7 8">
    <name type="scientific">Exophiala bonariae</name>
    <dbReference type="NCBI Taxonomy" id="1690606"/>
    <lineage>
        <taxon>Eukaryota</taxon>
        <taxon>Fungi</taxon>
        <taxon>Dikarya</taxon>
        <taxon>Ascomycota</taxon>
        <taxon>Pezizomycotina</taxon>
        <taxon>Eurotiomycetes</taxon>
        <taxon>Chaetothyriomycetidae</taxon>
        <taxon>Chaetothyriales</taxon>
        <taxon>Herpotrichiellaceae</taxon>
        <taxon>Exophiala</taxon>
    </lineage>
</organism>
<dbReference type="GO" id="GO:0046872">
    <property type="term" value="F:metal ion binding"/>
    <property type="evidence" value="ECO:0007669"/>
    <property type="project" value="UniProtKB-KW"/>
</dbReference>
<dbReference type="Pfam" id="PF00753">
    <property type="entry name" value="Lactamase_B"/>
    <property type="match status" value="1"/>
</dbReference>
<protein>
    <recommendedName>
        <fullName evidence="6">Metallo-beta-lactamase domain-containing protein</fullName>
    </recommendedName>
</protein>
<accession>A0AAV9NA89</accession>
<sequence length="291" mass="32180">MSAFSFEETISAFKAPPGTKLHILNLGVLSVDEAWLLEGANGSSVSNPNPTNKRRDLGLFAALIEHPEDGLILYETGCAEDLDLKWGAQRVDLFPRTVYTEAHTLPAAIAATGNSIADVRAVVIGHLHLDHAGGLEHFKSSDVPIYVHELEFKHAAWAVATKSDGGVYLADYLSLDTSAGLGLNWQTFADPHVELFRGVSFHHAPGHTPGLVAMQVNLRRDGTFIFTSDHAIVKENYHDAQPQGFLARDHVSWIRSSQMLKRLQRSYRATVVFGHDLDVVNKLWAEKRVWE</sequence>
<reference evidence="7 8" key="1">
    <citation type="submission" date="2023-08" db="EMBL/GenBank/DDBJ databases">
        <title>Black Yeasts Isolated from many extreme environments.</title>
        <authorList>
            <person name="Coleine C."/>
            <person name="Stajich J.E."/>
            <person name="Selbmann L."/>
        </authorList>
    </citation>
    <scope>NUCLEOTIDE SEQUENCE [LARGE SCALE GENOMIC DNA]</scope>
    <source>
        <strain evidence="7 8">CCFEE 5792</strain>
    </source>
</reference>
<dbReference type="AlphaFoldDB" id="A0AAV9NA89"/>
<dbReference type="EMBL" id="JAVRRD010000013">
    <property type="protein sequence ID" value="KAK5052749.1"/>
    <property type="molecule type" value="Genomic_DNA"/>
</dbReference>
<dbReference type="InterPro" id="IPR036866">
    <property type="entry name" value="RibonucZ/Hydroxyglut_hydro"/>
</dbReference>
<keyword evidence="3" id="KW-0479">Metal-binding</keyword>
<dbReference type="PANTHER" id="PTHR42978">
    <property type="entry name" value="QUORUM-QUENCHING LACTONASE YTNP-RELATED-RELATED"/>
    <property type="match status" value="1"/>
</dbReference>
<comment type="caution">
    <text evidence="7">The sequence shown here is derived from an EMBL/GenBank/DDBJ whole genome shotgun (WGS) entry which is preliminary data.</text>
</comment>
<dbReference type="GO" id="GO:0016787">
    <property type="term" value="F:hydrolase activity"/>
    <property type="evidence" value="ECO:0007669"/>
    <property type="project" value="UniProtKB-KW"/>
</dbReference>
<keyword evidence="8" id="KW-1185">Reference proteome</keyword>
<dbReference type="GeneID" id="89970822"/>
<evidence type="ECO:0000256" key="5">
    <source>
        <dbReference type="ARBA" id="ARBA00022833"/>
    </source>
</evidence>
<keyword evidence="4" id="KW-0378">Hydrolase</keyword>
<dbReference type="RefSeq" id="XP_064706449.1">
    <property type="nucleotide sequence ID" value="XM_064846224.1"/>
</dbReference>
<evidence type="ECO:0000256" key="1">
    <source>
        <dbReference type="ARBA" id="ARBA00001947"/>
    </source>
</evidence>